<keyword evidence="2" id="KW-0408">Iron</keyword>
<dbReference type="GO" id="GO:0051536">
    <property type="term" value="F:iron-sulfur cluster binding"/>
    <property type="evidence" value="ECO:0007669"/>
    <property type="project" value="UniProtKB-KW"/>
</dbReference>
<keyword evidence="1" id="KW-0479">Metal-binding</keyword>
<evidence type="ECO:0000313" key="4">
    <source>
        <dbReference type="EMBL" id="KKL08354.1"/>
    </source>
</evidence>
<dbReference type="AlphaFoldDB" id="A0A0F9AFN8"/>
<dbReference type="CDD" id="cd03064">
    <property type="entry name" value="TRX_Fd_NuoE"/>
    <property type="match status" value="1"/>
</dbReference>
<evidence type="ECO:0008006" key="5">
    <source>
        <dbReference type="Google" id="ProtNLM"/>
    </source>
</evidence>
<gene>
    <name evidence="4" type="ORF">LCGC14_2576680</name>
</gene>
<name>A0A0F9AFN8_9ZZZZ</name>
<protein>
    <recommendedName>
        <fullName evidence="5">NADH-ubiquinone oxidoreductase 51kDa subunit iron-sulphur binding domain-containing protein</fullName>
    </recommendedName>
</protein>
<evidence type="ECO:0000256" key="1">
    <source>
        <dbReference type="ARBA" id="ARBA00022723"/>
    </source>
</evidence>
<dbReference type="Gene3D" id="1.10.10.1590">
    <property type="entry name" value="NADH-quinone oxidoreductase subunit E"/>
    <property type="match status" value="1"/>
</dbReference>
<evidence type="ECO:0000256" key="3">
    <source>
        <dbReference type="ARBA" id="ARBA00023014"/>
    </source>
</evidence>
<evidence type="ECO:0000256" key="2">
    <source>
        <dbReference type="ARBA" id="ARBA00023004"/>
    </source>
</evidence>
<sequence length="164" mass="17625">MQPAAGDPGLVAKVRELIEDLSPDNADLLTAFHRLQHAYGYVPGEAIPVLATRFRTTPAMLYGALDFYSEIRTAPPAETTVEWCSGPACLLKGSVNIRRALEAVLGCDMNENTDDGAFGLRLVQCDGTCHLAPLVRLDGRYIGPLSVSQAITLARELKAKGEGQ</sequence>
<dbReference type="PANTHER" id="PTHR43342:SF1">
    <property type="entry name" value="BIFURCATING [FEFE] HYDROGENASE GAMMA SUBUNIT"/>
    <property type="match status" value="1"/>
</dbReference>
<keyword evidence="3" id="KW-0411">Iron-sulfur</keyword>
<dbReference type="GO" id="GO:0046872">
    <property type="term" value="F:metal ion binding"/>
    <property type="evidence" value="ECO:0007669"/>
    <property type="project" value="UniProtKB-KW"/>
</dbReference>
<dbReference type="Pfam" id="PF01257">
    <property type="entry name" value="2Fe-2S_thioredx"/>
    <property type="match status" value="1"/>
</dbReference>
<comment type="caution">
    <text evidence="4">The sequence shown here is derived from an EMBL/GenBank/DDBJ whole genome shotgun (WGS) entry which is preliminary data.</text>
</comment>
<dbReference type="InterPro" id="IPR042128">
    <property type="entry name" value="NuoE_dom"/>
</dbReference>
<dbReference type="EMBL" id="LAZR01042909">
    <property type="protein sequence ID" value="KKL08354.1"/>
    <property type="molecule type" value="Genomic_DNA"/>
</dbReference>
<reference evidence="4" key="1">
    <citation type="journal article" date="2015" name="Nature">
        <title>Complex archaea that bridge the gap between prokaryotes and eukaryotes.</title>
        <authorList>
            <person name="Spang A."/>
            <person name="Saw J.H."/>
            <person name="Jorgensen S.L."/>
            <person name="Zaremba-Niedzwiedzka K."/>
            <person name="Martijn J."/>
            <person name="Lind A.E."/>
            <person name="van Eijk R."/>
            <person name="Schleper C."/>
            <person name="Guy L."/>
            <person name="Ettema T.J."/>
        </authorList>
    </citation>
    <scope>NUCLEOTIDE SEQUENCE</scope>
</reference>
<organism evidence="4">
    <name type="scientific">marine sediment metagenome</name>
    <dbReference type="NCBI Taxonomy" id="412755"/>
    <lineage>
        <taxon>unclassified sequences</taxon>
        <taxon>metagenomes</taxon>
        <taxon>ecological metagenomes</taxon>
    </lineage>
</organism>
<dbReference type="PANTHER" id="PTHR43342">
    <property type="entry name" value="NADH-QUINONE OXIDOREDUCTASE, E SUBUNIT"/>
    <property type="match status" value="1"/>
</dbReference>
<dbReference type="InterPro" id="IPR028431">
    <property type="entry name" value="NADP_DH_HndA-like"/>
</dbReference>
<accession>A0A0F9AFN8</accession>
<dbReference type="Gene3D" id="3.40.30.10">
    <property type="entry name" value="Glutaredoxin"/>
    <property type="match status" value="1"/>
</dbReference>
<dbReference type="SUPFAM" id="SSF52833">
    <property type="entry name" value="Thioredoxin-like"/>
    <property type="match status" value="1"/>
</dbReference>
<dbReference type="InterPro" id="IPR041921">
    <property type="entry name" value="NuoE_N"/>
</dbReference>
<proteinExistence type="predicted"/>
<dbReference type="InterPro" id="IPR036249">
    <property type="entry name" value="Thioredoxin-like_sf"/>
</dbReference>